<dbReference type="InParanoid" id="A0A1X7TTI0"/>
<evidence type="ECO:0000313" key="2">
    <source>
        <dbReference type="EnsemblMetazoa" id="Aqu2.1.18342_001"/>
    </source>
</evidence>
<proteinExistence type="predicted"/>
<feature type="compositionally biased region" description="Low complexity" evidence="1">
    <location>
        <begin position="79"/>
        <end position="94"/>
    </location>
</feature>
<reference evidence="2" key="1">
    <citation type="submission" date="2017-05" db="UniProtKB">
        <authorList>
            <consortium name="EnsemblMetazoa"/>
        </authorList>
    </citation>
    <scope>IDENTIFICATION</scope>
</reference>
<accession>A0A1X7TTI0</accession>
<evidence type="ECO:0000256" key="1">
    <source>
        <dbReference type="SAM" id="MobiDB-lite"/>
    </source>
</evidence>
<protein>
    <submittedName>
        <fullName evidence="2">Uncharacterized protein</fullName>
    </submittedName>
</protein>
<organism evidence="2">
    <name type="scientific">Amphimedon queenslandica</name>
    <name type="common">Sponge</name>
    <dbReference type="NCBI Taxonomy" id="400682"/>
    <lineage>
        <taxon>Eukaryota</taxon>
        <taxon>Metazoa</taxon>
        <taxon>Porifera</taxon>
        <taxon>Demospongiae</taxon>
        <taxon>Heteroscleromorpha</taxon>
        <taxon>Haplosclerida</taxon>
        <taxon>Niphatidae</taxon>
        <taxon>Amphimedon</taxon>
    </lineage>
</organism>
<dbReference type="EnsemblMetazoa" id="Aqu2.1.18342_001">
    <property type="protein sequence ID" value="Aqu2.1.18342_001"/>
    <property type="gene ID" value="Aqu2.1.18342"/>
</dbReference>
<name>A0A1X7TTI0_AMPQE</name>
<sequence length="107" mass="11530">MLVEQITLMDKLYTEKKGKISDNMEKLSNFVAKGFLLFKTLLSMPSSAPPYKPVQPVPLLYFPGSHTFGFGNTLLSPSYSGSTSSNGSSPQSPYDASGGLTGIWTSD</sequence>
<feature type="region of interest" description="Disordered" evidence="1">
    <location>
        <begin position="79"/>
        <end position="107"/>
    </location>
</feature>
<dbReference type="AlphaFoldDB" id="A0A1X7TTI0"/>